<evidence type="ECO:0000313" key="3">
    <source>
        <dbReference type="Proteomes" id="UP000214880"/>
    </source>
</evidence>
<reference evidence="2 3" key="1">
    <citation type="submission" date="2016-10" db="EMBL/GenBank/DDBJ databases">
        <authorList>
            <person name="de Groot N.N."/>
        </authorList>
    </citation>
    <scope>NUCLEOTIDE SEQUENCE [LARGE SCALE GENOMIC DNA]</scope>
    <source>
        <strain evidence="2 3">DSM 1736</strain>
    </source>
</reference>
<dbReference type="EMBL" id="FNHB01000009">
    <property type="protein sequence ID" value="SDM94421.1"/>
    <property type="molecule type" value="Genomic_DNA"/>
</dbReference>
<keyword evidence="2" id="KW-0489">Methyltransferase</keyword>
<dbReference type="GO" id="GO:0032259">
    <property type="term" value="P:methylation"/>
    <property type="evidence" value="ECO:0007669"/>
    <property type="project" value="UniProtKB-KW"/>
</dbReference>
<dbReference type="SUPFAM" id="SSF53335">
    <property type="entry name" value="S-adenosyl-L-methionine-dependent methyltransferases"/>
    <property type="match status" value="1"/>
</dbReference>
<dbReference type="AlphaFoldDB" id="A0A1G9XD09"/>
<dbReference type="RefSeq" id="WP_092074423.1">
    <property type="nucleotide sequence ID" value="NZ_FNHB01000009.1"/>
</dbReference>
<evidence type="ECO:0000259" key="1">
    <source>
        <dbReference type="Pfam" id="PF08241"/>
    </source>
</evidence>
<proteinExistence type="predicted"/>
<dbReference type="PANTHER" id="PTHR43591">
    <property type="entry name" value="METHYLTRANSFERASE"/>
    <property type="match status" value="1"/>
</dbReference>
<dbReference type="Pfam" id="PF08241">
    <property type="entry name" value="Methyltransf_11"/>
    <property type="match status" value="1"/>
</dbReference>
<keyword evidence="2" id="KW-0808">Transferase</keyword>
<feature type="domain" description="Methyltransferase type 11" evidence="1">
    <location>
        <begin position="41"/>
        <end position="132"/>
    </location>
</feature>
<dbReference type="CDD" id="cd02440">
    <property type="entry name" value="AdoMet_MTases"/>
    <property type="match status" value="1"/>
</dbReference>
<dbReference type="GO" id="GO:0008757">
    <property type="term" value="F:S-adenosylmethionine-dependent methyltransferase activity"/>
    <property type="evidence" value="ECO:0007669"/>
    <property type="project" value="InterPro"/>
</dbReference>
<dbReference type="OrthoDB" id="9772751at2"/>
<organism evidence="2 3">
    <name type="scientific">Dendrosporobacter quercicolus</name>
    <dbReference type="NCBI Taxonomy" id="146817"/>
    <lineage>
        <taxon>Bacteria</taxon>
        <taxon>Bacillati</taxon>
        <taxon>Bacillota</taxon>
        <taxon>Negativicutes</taxon>
        <taxon>Selenomonadales</taxon>
        <taxon>Sporomusaceae</taxon>
        <taxon>Dendrosporobacter</taxon>
    </lineage>
</organism>
<name>A0A1G9XD09_9FIRM</name>
<accession>A0A1G9XD09</accession>
<protein>
    <submittedName>
        <fullName evidence="2">Methyltransferase domain-containing protein</fullName>
    </submittedName>
</protein>
<sequence>MDRKMTDHVLGLEEPLHPGGLPLTGRLVDYCAFPAGALIIDLGCGGGVTVEYLCGVRGLRASGVDRDKTRLEQGRNRRPELALVRASGEALPWPDAAVHGVLAECSLSVMPAAGKVLAEINRVLIPGGKLAITDLYARRVNTRRNGGLMSREEWASLLTGCGFRTLVSEDQSACLQEFVARFILKYGSAEKLWQCTCAGRDRPPGTQELFTAQQPGYFLLVAEKVTERKDDLV</sequence>
<dbReference type="NCBIfam" id="NF045667">
    <property type="entry name" value="MTase_DVU1556"/>
    <property type="match status" value="1"/>
</dbReference>
<dbReference type="STRING" id="146817.SAMN04488502_10954"/>
<dbReference type="InterPro" id="IPR029063">
    <property type="entry name" value="SAM-dependent_MTases_sf"/>
</dbReference>
<dbReference type="Proteomes" id="UP000214880">
    <property type="component" value="Unassembled WGS sequence"/>
</dbReference>
<gene>
    <name evidence="2" type="ORF">SAMN04488502_10954</name>
</gene>
<evidence type="ECO:0000313" key="2">
    <source>
        <dbReference type="EMBL" id="SDM94421.1"/>
    </source>
</evidence>
<keyword evidence="3" id="KW-1185">Reference proteome</keyword>
<dbReference type="InterPro" id="IPR013216">
    <property type="entry name" value="Methyltransf_11"/>
</dbReference>
<dbReference type="Gene3D" id="3.40.50.150">
    <property type="entry name" value="Vaccinia Virus protein VP39"/>
    <property type="match status" value="1"/>
</dbReference>